<evidence type="ECO:0000256" key="6">
    <source>
        <dbReference type="ARBA" id="ARBA00022781"/>
    </source>
</evidence>
<protein>
    <recommendedName>
        <fullName evidence="12">ATP synthase complex subunit 8</fullName>
    </recommendedName>
</protein>
<evidence type="ECO:0000256" key="7">
    <source>
        <dbReference type="ARBA" id="ARBA00022989"/>
    </source>
</evidence>
<evidence type="ECO:0000256" key="1">
    <source>
        <dbReference type="ARBA" id="ARBA00004304"/>
    </source>
</evidence>
<keyword evidence="8 12" id="KW-0406">Ion transport</keyword>
<keyword evidence="9 12" id="KW-0496">Mitochondrion</keyword>
<evidence type="ECO:0000256" key="10">
    <source>
        <dbReference type="ARBA" id="ARBA00023136"/>
    </source>
</evidence>
<keyword evidence="10 13" id="KW-0472">Membrane</keyword>
<keyword evidence="5 12" id="KW-0812">Transmembrane</keyword>
<keyword evidence="3 12" id="KW-0813">Transport</keyword>
<comment type="subcellular location">
    <subcellularLocation>
        <location evidence="1 12">Mitochondrion membrane</location>
        <topology evidence="1 12">Single-pass membrane protein</topology>
    </subcellularLocation>
</comment>
<evidence type="ECO:0000256" key="4">
    <source>
        <dbReference type="ARBA" id="ARBA00022547"/>
    </source>
</evidence>
<dbReference type="Pfam" id="PF00895">
    <property type="entry name" value="ATP-synt_8"/>
    <property type="match status" value="1"/>
</dbReference>
<gene>
    <name evidence="14" type="primary">ATP8</name>
</gene>
<evidence type="ECO:0000256" key="12">
    <source>
        <dbReference type="RuleBase" id="RU003661"/>
    </source>
</evidence>
<keyword evidence="11" id="KW-0066">ATP synthesis</keyword>
<evidence type="ECO:0000256" key="3">
    <source>
        <dbReference type="ARBA" id="ARBA00022448"/>
    </source>
</evidence>
<evidence type="ECO:0000256" key="9">
    <source>
        <dbReference type="ARBA" id="ARBA00023128"/>
    </source>
</evidence>
<evidence type="ECO:0000256" key="13">
    <source>
        <dbReference type="SAM" id="Phobius"/>
    </source>
</evidence>
<dbReference type="PANTHER" id="PTHR39937:SF1">
    <property type="entry name" value="ATP SYNTHASE PROTEIN 8"/>
    <property type="match status" value="1"/>
</dbReference>
<dbReference type="InterPro" id="IPR001421">
    <property type="entry name" value="ATP8_metazoa"/>
</dbReference>
<accession>A0A7M4CGB1</accession>
<evidence type="ECO:0000256" key="11">
    <source>
        <dbReference type="ARBA" id="ARBA00023310"/>
    </source>
</evidence>
<name>A0A7M4CGB1_9NEOB</name>
<organism evidence="14">
    <name type="scientific">Allobates sp. Neblina</name>
    <dbReference type="NCBI Taxonomy" id="2772347"/>
    <lineage>
        <taxon>Eukaryota</taxon>
        <taxon>Metazoa</taxon>
        <taxon>Chordata</taxon>
        <taxon>Craniata</taxon>
        <taxon>Vertebrata</taxon>
        <taxon>Euteleostomi</taxon>
        <taxon>Amphibia</taxon>
        <taxon>Batrachia</taxon>
        <taxon>Anura</taxon>
        <taxon>Neobatrachia</taxon>
        <taxon>Hyloidea</taxon>
        <taxon>Aromobatidae</taxon>
        <taxon>Allobatinae</taxon>
        <taxon>Allobates</taxon>
    </lineage>
</organism>
<dbReference type="GO" id="GO:0031966">
    <property type="term" value="C:mitochondrial membrane"/>
    <property type="evidence" value="ECO:0007669"/>
    <property type="project" value="UniProtKB-SubCell"/>
</dbReference>
<evidence type="ECO:0000256" key="8">
    <source>
        <dbReference type="ARBA" id="ARBA00023065"/>
    </source>
</evidence>
<comment type="similarity">
    <text evidence="2 12">Belongs to the ATPase protein 8 family.</text>
</comment>
<dbReference type="GO" id="GO:0015986">
    <property type="term" value="P:proton motive force-driven ATP synthesis"/>
    <property type="evidence" value="ECO:0007669"/>
    <property type="project" value="InterPro"/>
</dbReference>
<keyword evidence="7 13" id="KW-1133">Transmembrane helix</keyword>
<dbReference type="GO" id="GO:0045259">
    <property type="term" value="C:proton-transporting ATP synthase complex"/>
    <property type="evidence" value="ECO:0007669"/>
    <property type="project" value="UniProtKB-KW"/>
</dbReference>
<feature type="transmembrane region" description="Helical" evidence="13">
    <location>
        <begin position="6"/>
        <end position="23"/>
    </location>
</feature>
<evidence type="ECO:0000256" key="5">
    <source>
        <dbReference type="ARBA" id="ARBA00022692"/>
    </source>
</evidence>
<keyword evidence="6 12" id="KW-0375">Hydrogen ion transport</keyword>
<dbReference type="PANTHER" id="PTHR39937">
    <property type="entry name" value="ATP SYNTHASE PROTEIN 8"/>
    <property type="match status" value="1"/>
</dbReference>
<evidence type="ECO:0000313" key="14">
    <source>
        <dbReference type="EMBL" id="QOJ45092.1"/>
    </source>
</evidence>
<reference evidence="14" key="1">
    <citation type="journal article" date="2020" name="J. Biogeogr.">
        <title>Historical biogeography identifies a possible role of Miocene wetlands in the diversification of the Amazonian rocket frogs (Aromobatidae: Allobates).</title>
        <authorList>
            <person name="Rejaud A."/>
            <person name="Rodrigues M.T."/>
            <person name="Crawford A.J."/>
            <person name="Castroviejo-Fisher S."/>
            <person name="Jaramillo A.F."/>
            <person name="Chaparro J.C."/>
            <person name="Glaw F."/>
            <person name="Gagliardi-Urrutia G."/>
            <person name="Moravec J."/>
            <person name="De la Riva I.J."/>
            <person name="Perez P."/>
            <person name="Lima A.P."/>
            <person name="Werneck F.P."/>
            <person name="Hrbek T."/>
            <person name="Ron S.R."/>
            <person name="Ernst R."/>
            <person name="Kok P.J.R."/>
            <person name="Driskell A."/>
            <person name="Chave J."/>
            <person name="Fouquet A."/>
        </authorList>
    </citation>
    <scope>NUCLEOTIDE SEQUENCE</scope>
</reference>
<geneLocation type="mitochondrion" evidence="14"/>
<keyword evidence="4 12" id="KW-0138">CF(0)</keyword>
<proteinExistence type="inferred from homology"/>
<dbReference type="InterPro" id="IPR050635">
    <property type="entry name" value="ATPase_protein_8"/>
</dbReference>
<dbReference type="GO" id="GO:0015078">
    <property type="term" value="F:proton transmembrane transporter activity"/>
    <property type="evidence" value="ECO:0007669"/>
    <property type="project" value="InterPro"/>
</dbReference>
<dbReference type="EMBL" id="MT627201">
    <property type="protein sequence ID" value="QOJ45092.1"/>
    <property type="molecule type" value="Genomic_DNA"/>
</dbReference>
<dbReference type="AlphaFoldDB" id="A0A7M4CGB1"/>
<evidence type="ECO:0000256" key="2">
    <source>
        <dbReference type="ARBA" id="ARBA00008892"/>
    </source>
</evidence>
<sequence length="54" mass="6625">MPQLNPFPWFFILFSSWLIFLIFSTMKISKYMFLNDPTNLTFKNANKSWTWPWS</sequence>